<sequence length="124" mass="13095">MTRFLPILVALAAVPGAALAEGAGAPPFARDPVPVIEAKGCPPGLAKKSPACVPPGQAKTHRLDIGDRLQDDGFGTRYVLVRDPGRYGLDPYGTYYEIAGQVYQVDRETHDVLALIGAAARVLN</sequence>
<gene>
    <name evidence="2" type="ORF">OB2597_01222</name>
</gene>
<evidence type="ECO:0000256" key="1">
    <source>
        <dbReference type="SAM" id="SignalP"/>
    </source>
</evidence>
<dbReference type="RefSeq" id="WP_009804550.1">
    <property type="nucleotide sequence ID" value="NZ_CH724131.1"/>
</dbReference>
<dbReference type="Proteomes" id="UP000004318">
    <property type="component" value="Unassembled WGS sequence"/>
</dbReference>
<proteinExistence type="predicted"/>
<dbReference type="HOGENOM" id="CLU_153196_0_0_5"/>
<keyword evidence="1" id="KW-0732">Signal</keyword>
<name>A3U2T7_PSEBH</name>
<reference evidence="2 3" key="1">
    <citation type="journal article" date="2010" name="J. Bacteriol.">
        <title>Genome sequences of Oceanicola granulosus HTCC2516(T) and Oceanicola batsensis HTCC2597(TDelta).</title>
        <authorList>
            <person name="Thrash J.C."/>
            <person name="Cho J.C."/>
            <person name="Vergin K.L."/>
            <person name="Giovannoni S.J."/>
        </authorList>
    </citation>
    <scope>NUCLEOTIDE SEQUENCE [LARGE SCALE GENOMIC DNA]</scope>
    <source>
        <strain evidence="3">ATCC BAA-863 / DSM 15984 / KCTC 12145 / HTCC2597</strain>
    </source>
</reference>
<dbReference type="EMBL" id="AAMO01000013">
    <property type="protein sequence ID" value="EAQ01467.1"/>
    <property type="molecule type" value="Genomic_DNA"/>
</dbReference>
<dbReference type="eggNOG" id="ENOG5032YTT">
    <property type="taxonomic scope" value="Bacteria"/>
</dbReference>
<dbReference type="AlphaFoldDB" id="A3U2T7"/>
<organism evidence="2 3">
    <name type="scientific">Pseudooceanicola batsensis (strain ATCC BAA-863 / DSM 15984 / KCTC 12145 / HTCC2597)</name>
    <name type="common">Oceanicola batsensis</name>
    <dbReference type="NCBI Taxonomy" id="252305"/>
    <lineage>
        <taxon>Bacteria</taxon>
        <taxon>Pseudomonadati</taxon>
        <taxon>Pseudomonadota</taxon>
        <taxon>Alphaproteobacteria</taxon>
        <taxon>Rhodobacterales</taxon>
        <taxon>Paracoccaceae</taxon>
        <taxon>Pseudooceanicola</taxon>
    </lineage>
</organism>
<feature type="chain" id="PRO_5002659705" description="Excinuclease ABC subunit A" evidence="1">
    <location>
        <begin position="21"/>
        <end position="124"/>
    </location>
</feature>
<protein>
    <recommendedName>
        <fullName evidence="4">Excinuclease ABC subunit A</fullName>
    </recommendedName>
</protein>
<dbReference type="STRING" id="252305.OB2597_01222"/>
<comment type="caution">
    <text evidence="2">The sequence shown here is derived from an EMBL/GenBank/DDBJ whole genome shotgun (WGS) entry which is preliminary data.</text>
</comment>
<evidence type="ECO:0008006" key="4">
    <source>
        <dbReference type="Google" id="ProtNLM"/>
    </source>
</evidence>
<accession>A3U2T7</accession>
<feature type="signal peptide" evidence="1">
    <location>
        <begin position="1"/>
        <end position="20"/>
    </location>
</feature>
<evidence type="ECO:0000313" key="2">
    <source>
        <dbReference type="EMBL" id="EAQ01467.1"/>
    </source>
</evidence>
<keyword evidence="3" id="KW-1185">Reference proteome</keyword>
<evidence type="ECO:0000313" key="3">
    <source>
        <dbReference type="Proteomes" id="UP000004318"/>
    </source>
</evidence>